<evidence type="ECO:0000256" key="5">
    <source>
        <dbReference type="ARBA" id="ARBA00022989"/>
    </source>
</evidence>
<gene>
    <name evidence="9" type="ORF">BXT86_05175</name>
</gene>
<sequence>MDIRMRILKAVLLTLFGYGLFLVVLSFILKVMGRPIKKIWTRYLTWFIIIPPFLLPLLYSKYLFQAIFLFLSILLFREYANVVGLWKDRGYVTVCYIEIVFCYFPIFLNRFGFFQVIPIYLIVLVLLVPIIRGEYKHMIQKSCLAMLGVTYFGWFLSHVAFMRNIDGGIGYIFYLFILVISNDAGSYLSGKIFGRTPLVPKISPKKTNEGFVGGIILVIFFSFLFASFTPEFTIFHRIMLALVISVGGTCGDLVMSFIKRDLGLKDFGRVLPGHGGLLDRFDSLIFVSPLFFHLVNLLYSFVE</sequence>
<dbReference type="PROSITE" id="PS01315">
    <property type="entry name" value="CDS"/>
    <property type="match status" value="1"/>
</dbReference>
<feature type="transmembrane region" description="Helical" evidence="8">
    <location>
        <begin position="43"/>
        <end position="76"/>
    </location>
</feature>
<keyword evidence="5 8" id="KW-1133">Transmembrane helix</keyword>
<feature type="transmembrane region" description="Helical" evidence="8">
    <location>
        <begin position="234"/>
        <end position="255"/>
    </location>
</feature>
<dbReference type="GO" id="GO:0005886">
    <property type="term" value="C:plasma membrane"/>
    <property type="evidence" value="ECO:0007669"/>
    <property type="project" value="TreeGrafter"/>
</dbReference>
<comment type="caution">
    <text evidence="9">The sequence shown here is derived from an EMBL/GenBank/DDBJ whole genome shotgun (WGS) entry which is preliminary data.</text>
</comment>
<comment type="subcellular location">
    <subcellularLocation>
        <location evidence="1">Membrane</location>
        <topology evidence="1">Multi-pass membrane protein</topology>
    </subcellularLocation>
</comment>
<comment type="similarity">
    <text evidence="2 7">Belongs to the CDS family.</text>
</comment>
<dbReference type="PANTHER" id="PTHR43535:SF1">
    <property type="entry name" value="PHOSPHATIDATE CYTIDYLYLTRANSFERASE"/>
    <property type="match status" value="1"/>
</dbReference>
<dbReference type="PANTHER" id="PTHR43535">
    <property type="entry name" value="PHOSPHATIDATE CYTIDYLYLTRANSFERASE"/>
    <property type="match status" value="1"/>
</dbReference>
<comment type="catalytic activity">
    <reaction evidence="7">
        <text>a 1,2-diacyl-sn-glycero-3-phosphate + CTP + H(+) = a CDP-1,2-diacyl-sn-glycerol + diphosphate</text>
        <dbReference type="Rhea" id="RHEA:16229"/>
        <dbReference type="ChEBI" id="CHEBI:15378"/>
        <dbReference type="ChEBI" id="CHEBI:33019"/>
        <dbReference type="ChEBI" id="CHEBI:37563"/>
        <dbReference type="ChEBI" id="CHEBI:58332"/>
        <dbReference type="ChEBI" id="CHEBI:58608"/>
        <dbReference type="EC" id="2.7.7.41"/>
    </reaction>
</comment>
<feature type="transmembrane region" description="Helical" evidence="8">
    <location>
        <begin position="112"/>
        <end position="131"/>
    </location>
</feature>
<dbReference type="AlphaFoldDB" id="A0A1V4QEM2"/>
<dbReference type="InterPro" id="IPR000374">
    <property type="entry name" value="PC_trans"/>
</dbReference>
<evidence type="ECO:0000313" key="9">
    <source>
        <dbReference type="EMBL" id="OPX17682.1"/>
    </source>
</evidence>
<accession>A0A1V4QEM2</accession>
<dbReference type="Proteomes" id="UP000191663">
    <property type="component" value="Unassembled WGS sequence"/>
</dbReference>
<evidence type="ECO:0000256" key="2">
    <source>
        <dbReference type="ARBA" id="ARBA00010185"/>
    </source>
</evidence>
<evidence type="ECO:0000256" key="8">
    <source>
        <dbReference type="SAM" id="Phobius"/>
    </source>
</evidence>
<evidence type="ECO:0000256" key="4">
    <source>
        <dbReference type="ARBA" id="ARBA00022692"/>
    </source>
</evidence>
<dbReference type="UniPathway" id="UPA00557">
    <property type="reaction ID" value="UER00614"/>
</dbReference>
<dbReference type="EC" id="2.7.7.41" evidence="7"/>
<reference evidence="10" key="1">
    <citation type="submission" date="2017-01" db="EMBL/GenBank/DDBJ databases">
        <title>Novel pathways for hydrocarbon cycling and metabolic interdependencies in hydrothermal sediment communities.</title>
        <authorList>
            <person name="Dombrowski N."/>
            <person name="Seitz K."/>
            <person name="Teske A."/>
            <person name="Baker B."/>
        </authorList>
    </citation>
    <scope>NUCLEOTIDE SEQUENCE [LARGE SCALE GENOMIC DNA]</scope>
</reference>
<keyword evidence="3 7" id="KW-0808">Transferase</keyword>
<evidence type="ECO:0000256" key="1">
    <source>
        <dbReference type="ARBA" id="ARBA00004141"/>
    </source>
</evidence>
<feature type="transmembrane region" description="Helical" evidence="8">
    <location>
        <begin position="210"/>
        <end position="228"/>
    </location>
</feature>
<proteinExistence type="inferred from homology"/>
<evidence type="ECO:0000256" key="3">
    <source>
        <dbReference type="ARBA" id="ARBA00022679"/>
    </source>
</evidence>
<protein>
    <recommendedName>
        <fullName evidence="7">Phosphatidate cytidylyltransferase</fullName>
        <ecNumber evidence="7">2.7.7.41</ecNumber>
    </recommendedName>
</protein>
<feature type="transmembrane region" description="Helical" evidence="8">
    <location>
        <begin position="88"/>
        <end position="106"/>
    </location>
</feature>
<keyword evidence="6 8" id="KW-0472">Membrane</keyword>
<dbReference type="EMBL" id="MUKB01000090">
    <property type="protein sequence ID" value="OPX17682.1"/>
    <property type="molecule type" value="Genomic_DNA"/>
</dbReference>
<feature type="transmembrane region" description="Helical" evidence="8">
    <location>
        <begin position="143"/>
        <end position="162"/>
    </location>
</feature>
<organism evidence="9 10">
    <name type="scientific">candidate division WOR-3 bacterium 4484_100</name>
    <dbReference type="NCBI Taxonomy" id="1936077"/>
    <lineage>
        <taxon>Bacteria</taxon>
        <taxon>Bacteria division WOR-3</taxon>
    </lineage>
</organism>
<comment type="pathway">
    <text evidence="7">Phospholipid metabolism; CDP-diacylglycerol biosynthesis; CDP-diacylglycerol from sn-glycerol 3-phosphate: step 3/3.</text>
</comment>
<keyword evidence="4 7" id="KW-0812">Transmembrane</keyword>
<evidence type="ECO:0000256" key="7">
    <source>
        <dbReference type="RuleBase" id="RU003938"/>
    </source>
</evidence>
<dbReference type="GO" id="GO:0009273">
    <property type="term" value="P:peptidoglycan-based cell wall biogenesis"/>
    <property type="evidence" value="ECO:0007669"/>
    <property type="project" value="TreeGrafter"/>
</dbReference>
<feature type="transmembrane region" description="Helical" evidence="8">
    <location>
        <begin position="168"/>
        <end position="189"/>
    </location>
</feature>
<keyword evidence="7" id="KW-0548">Nucleotidyltransferase</keyword>
<evidence type="ECO:0000313" key="10">
    <source>
        <dbReference type="Proteomes" id="UP000191663"/>
    </source>
</evidence>
<dbReference type="GO" id="GO:0016024">
    <property type="term" value="P:CDP-diacylglycerol biosynthetic process"/>
    <property type="evidence" value="ECO:0007669"/>
    <property type="project" value="UniProtKB-UniPathway"/>
</dbReference>
<evidence type="ECO:0000256" key="6">
    <source>
        <dbReference type="ARBA" id="ARBA00023136"/>
    </source>
</evidence>
<name>A0A1V4QEM2_UNCW3</name>
<dbReference type="Pfam" id="PF01148">
    <property type="entry name" value="CTP_transf_1"/>
    <property type="match status" value="1"/>
</dbReference>
<dbReference type="GO" id="GO:0004605">
    <property type="term" value="F:phosphatidate cytidylyltransferase activity"/>
    <property type="evidence" value="ECO:0007669"/>
    <property type="project" value="UniProtKB-EC"/>
</dbReference>